<dbReference type="OrthoDB" id="9802264at2"/>
<keyword evidence="5" id="KW-0472">Membrane</keyword>
<dbReference type="InterPro" id="IPR017871">
    <property type="entry name" value="ABC_transporter-like_CS"/>
</dbReference>
<sequence length="596" mass="68785">MYWNSFEQVSLRRPKPKKISEEKLKNKQVIVPNQKFLVEQLKKFESKRAQFRNQFPLKFWVTNYNFLINIFFWLFFIWSFWVVSAIAFPTSRTPIMQTNNLVIVFETVFNYIFREHSLESIKNNYKLHTPQWNADTYYFISLAAGLFLIGVFLLFIIKDFFVEMEHILKKSRASVLLKKTSNFSQLLFKLSFVQLFNIAWTTFALVMLFGEGIYTDNQDQSKVWSLIFKGSSASTEGLTSQLPLTTLGYITYVFNFCSFWSAIVVYRKYLKEFFAGNPFLLPFFRVIFIPLQSKNIKKTKDALQMKRTKPMKITKTEKQRIEKEQLSFISLKNVNKHFGSFHALRDINLNIEQGEFIAILGPSGSGKTTLINLLSGIDIPTSGQLVIDKCNTAIFSDKKLTSFRRDKIGYIFQNYALIPYLTARGNIELSVALRSGMKTLLESFVSVIIRYKRFVKGGLTRVKAVRKILNQIFIASDTEDITHLVNAFNLLPHQDKYPNQLSGGQQQRVSIARSLIKRPKILFADEATGALDHASAKIILKFFKLINEYAKTTIIMITHNPAIATITDRVIKIDGGRIVEDYRNPNPLSVDSLTNL</sequence>
<dbReference type="Gene3D" id="3.40.50.300">
    <property type="entry name" value="P-loop containing nucleotide triphosphate hydrolases"/>
    <property type="match status" value="1"/>
</dbReference>
<evidence type="ECO:0000313" key="8">
    <source>
        <dbReference type="Proteomes" id="UP000008645"/>
    </source>
</evidence>
<dbReference type="Pfam" id="PF00005">
    <property type="entry name" value="ABC_tran"/>
    <property type="match status" value="1"/>
</dbReference>
<organism evidence="7 8">
    <name type="scientific">Mycoplasma suis (strain KI_3806)</name>
    <dbReference type="NCBI Taxonomy" id="708248"/>
    <lineage>
        <taxon>Bacteria</taxon>
        <taxon>Bacillati</taxon>
        <taxon>Mycoplasmatota</taxon>
        <taxon>Mollicutes</taxon>
        <taxon>Mycoplasmataceae</taxon>
        <taxon>Mycoplasma</taxon>
    </lineage>
</organism>
<dbReference type="PANTHER" id="PTHR42798">
    <property type="entry name" value="LIPOPROTEIN-RELEASING SYSTEM ATP-BINDING PROTEIN LOLD"/>
    <property type="match status" value="1"/>
</dbReference>
<evidence type="ECO:0000259" key="6">
    <source>
        <dbReference type="PROSITE" id="PS50893"/>
    </source>
</evidence>
<evidence type="ECO:0000256" key="3">
    <source>
        <dbReference type="ARBA" id="ARBA00022741"/>
    </source>
</evidence>
<keyword evidence="7" id="KW-0378">Hydrolase</keyword>
<comment type="similarity">
    <text evidence="1">Belongs to the ABC transporter superfamily.</text>
</comment>
<dbReference type="RefSeq" id="WP_043913156.1">
    <property type="nucleotide sequence ID" value="NC_015153.1"/>
</dbReference>
<dbReference type="InterPro" id="IPR003439">
    <property type="entry name" value="ABC_transporter-like_ATP-bd"/>
</dbReference>
<feature type="transmembrane region" description="Helical" evidence="5">
    <location>
        <begin position="137"/>
        <end position="157"/>
    </location>
</feature>
<evidence type="ECO:0000313" key="7">
    <source>
        <dbReference type="EMBL" id="CBZ40167.1"/>
    </source>
</evidence>
<dbReference type="GO" id="GO:0005524">
    <property type="term" value="F:ATP binding"/>
    <property type="evidence" value="ECO:0007669"/>
    <property type="project" value="UniProtKB-KW"/>
</dbReference>
<gene>
    <name evidence="7" type="primary">macB</name>
    <name evidence="7" type="ORF">MSUIS_00740</name>
</gene>
<dbReference type="KEGG" id="msk:MSUIS_00740"/>
<dbReference type="HOGENOM" id="CLU_490756_0_0_14"/>
<dbReference type="CDD" id="cd03255">
    <property type="entry name" value="ABC_MJ0796_LolCDE_FtsE"/>
    <property type="match status" value="1"/>
</dbReference>
<dbReference type="PROSITE" id="PS00211">
    <property type="entry name" value="ABC_TRANSPORTER_1"/>
    <property type="match status" value="1"/>
</dbReference>
<evidence type="ECO:0000256" key="1">
    <source>
        <dbReference type="ARBA" id="ARBA00005417"/>
    </source>
</evidence>
<dbReference type="PROSITE" id="PS50893">
    <property type="entry name" value="ABC_TRANSPORTER_2"/>
    <property type="match status" value="1"/>
</dbReference>
<feature type="transmembrane region" description="Helical" evidence="5">
    <location>
        <begin position="273"/>
        <end position="291"/>
    </location>
</feature>
<dbReference type="GO" id="GO:0016887">
    <property type="term" value="F:ATP hydrolysis activity"/>
    <property type="evidence" value="ECO:0007669"/>
    <property type="project" value="InterPro"/>
</dbReference>
<keyword evidence="3" id="KW-0547">Nucleotide-binding</keyword>
<feature type="domain" description="ABC transporter" evidence="6">
    <location>
        <begin position="329"/>
        <end position="596"/>
    </location>
</feature>
<feature type="transmembrane region" description="Helical" evidence="5">
    <location>
        <begin position="66"/>
        <end position="88"/>
    </location>
</feature>
<keyword evidence="5" id="KW-1133">Transmembrane helix</keyword>
<dbReference type="Proteomes" id="UP000008645">
    <property type="component" value="Chromosome"/>
</dbReference>
<feature type="transmembrane region" description="Helical" evidence="5">
    <location>
        <begin position="186"/>
        <end position="209"/>
    </location>
</feature>
<name>F0V2U5_MYCS3</name>
<evidence type="ECO:0000256" key="2">
    <source>
        <dbReference type="ARBA" id="ARBA00022448"/>
    </source>
</evidence>
<evidence type="ECO:0000256" key="5">
    <source>
        <dbReference type="SAM" id="Phobius"/>
    </source>
</evidence>
<dbReference type="InterPro" id="IPR003593">
    <property type="entry name" value="AAA+_ATPase"/>
</dbReference>
<keyword evidence="5" id="KW-0812">Transmembrane</keyword>
<dbReference type="InterPro" id="IPR017911">
    <property type="entry name" value="MacB-like_ATP-bd"/>
</dbReference>
<dbReference type="EC" id="3.6.3.-" evidence="7"/>
<keyword evidence="4 7" id="KW-0067">ATP-binding</keyword>
<accession>F0V2U5</accession>
<keyword evidence="2" id="KW-0813">Transport</keyword>
<dbReference type="SUPFAM" id="SSF52540">
    <property type="entry name" value="P-loop containing nucleoside triphosphate hydrolases"/>
    <property type="match status" value="1"/>
</dbReference>
<evidence type="ECO:0000256" key="4">
    <source>
        <dbReference type="ARBA" id="ARBA00022840"/>
    </source>
</evidence>
<dbReference type="SMART" id="SM00382">
    <property type="entry name" value="AAA"/>
    <property type="match status" value="1"/>
</dbReference>
<dbReference type="AlphaFoldDB" id="F0V2U5"/>
<reference evidence="7 8" key="1">
    <citation type="journal article" date="2011" name="J. Bacteriol.">
        <title>Complete genome sequence of the hemotrophic Mycoplasma suis strain KI3806.</title>
        <authorList>
            <person name="Oehlerking J."/>
            <person name="Kube M."/>
            <person name="Felder K.M."/>
            <person name="Matter D."/>
            <person name="Wittenbrink M.M."/>
            <person name="Schwarzenbach S."/>
            <person name="Kramer M.M."/>
            <person name="Hoelzle K."/>
            <person name="Hoelzle L.E."/>
        </authorList>
    </citation>
    <scope>NUCLEOTIDE SEQUENCE [LARGE SCALE GENOMIC DNA]</scope>
    <source>
        <strain evidence="8">KI_3806</strain>
    </source>
</reference>
<dbReference type="InterPro" id="IPR027417">
    <property type="entry name" value="P-loop_NTPase"/>
</dbReference>
<dbReference type="EMBL" id="FQ790233">
    <property type="protein sequence ID" value="CBZ40167.1"/>
    <property type="molecule type" value="Genomic_DNA"/>
</dbReference>
<feature type="transmembrane region" description="Helical" evidence="5">
    <location>
        <begin position="247"/>
        <end position="266"/>
    </location>
</feature>
<dbReference type="PANTHER" id="PTHR42798:SF2">
    <property type="entry name" value="ABC TRANSPORTER ATP-BINDING PROTEIN MG467-RELATED"/>
    <property type="match status" value="1"/>
</dbReference>
<proteinExistence type="inferred from homology"/>
<protein>
    <submittedName>
        <fullName evidence="7">Macrolide export ATP-binding/permease protein MacB (5\'-end truncated)</fullName>
        <ecNumber evidence="7">3.6.3.-</ecNumber>
    </submittedName>
</protein>